<name>X1UP27_9ZZZZ</name>
<comment type="caution">
    <text evidence="1">The sequence shown here is derived from an EMBL/GenBank/DDBJ whole genome shotgun (WGS) entry which is preliminary data.</text>
</comment>
<evidence type="ECO:0000313" key="1">
    <source>
        <dbReference type="EMBL" id="GAI94094.1"/>
    </source>
</evidence>
<sequence length="261" mass="29393">NKIYSLSLGELRSLAFRFIKDKVSLEYAERYLLWQSVGKLEKPIIILIGGSTGVGKSTIATILANRLNITRVASTDAIREVMRASVPEKLISSLKGSSYNAYKNLTFPPSGAEPVILGFREQVLAVNVGIEAIIERNILEKSDTIIEGAHVVPGYLNLNEYSSRAIVQQIVISVPDKEVHKEHFTKRTVETQGSRPMQKYIKHIDKIIMIQDYIEKLAKEKNVRIIENYNLDNVVNGVLELIFQRVKSEFSKVGSEYTKVN</sequence>
<reference evidence="1" key="1">
    <citation type="journal article" date="2014" name="Front. Microbiol.">
        <title>High frequency of phylogenetically diverse reductive dehalogenase-homologous genes in deep subseafloor sedimentary metagenomes.</title>
        <authorList>
            <person name="Kawai M."/>
            <person name="Futagami T."/>
            <person name="Toyoda A."/>
            <person name="Takaki Y."/>
            <person name="Nishi S."/>
            <person name="Hori S."/>
            <person name="Arai W."/>
            <person name="Tsubouchi T."/>
            <person name="Morono Y."/>
            <person name="Uchiyama I."/>
            <person name="Ito T."/>
            <person name="Fujiyama A."/>
            <person name="Inagaki F."/>
            <person name="Takami H."/>
        </authorList>
    </citation>
    <scope>NUCLEOTIDE SEQUENCE</scope>
    <source>
        <strain evidence="1">Expedition CK06-06</strain>
    </source>
</reference>
<dbReference type="AlphaFoldDB" id="X1UP27"/>
<dbReference type="SUPFAM" id="SSF52540">
    <property type="entry name" value="P-loop containing nucleoside triphosphate hydrolases"/>
    <property type="match status" value="1"/>
</dbReference>
<dbReference type="PANTHER" id="PTHR33477">
    <property type="entry name" value="P-LOOP NTPASE DOMAIN-CONTAINING PROTEIN LPA1 HOMOLOG 1"/>
    <property type="match status" value="1"/>
</dbReference>
<dbReference type="InterPro" id="IPR027417">
    <property type="entry name" value="P-loop_NTPase"/>
</dbReference>
<dbReference type="EMBL" id="BARW01019335">
    <property type="protein sequence ID" value="GAI94094.1"/>
    <property type="molecule type" value="Genomic_DNA"/>
</dbReference>
<feature type="non-terminal residue" evidence="1">
    <location>
        <position position="1"/>
    </location>
</feature>
<dbReference type="Gene3D" id="3.40.50.300">
    <property type="entry name" value="P-loop containing nucleotide triphosphate hydrolases"/>
    <property type="match status" value="1"/>
</dbReference>
<evidence type="ECO:0008006" key="2">
    <source>
        <dbReference type="Google" id="ProtNLM"/>
    </source>
</evidence>
<gene>
    <name evidence="1" type="ORF">S12H4_32898</name>
</gene>
<organism evidence="1">
    <name type="scientific">marine sediment metagenome</name>
    <dbReference type="NCBI Taxonomy" id="412755"/>
    <lineage>
        <taxon>unclassified sequences</taxon>
        <taxon>metagenomes</taxon>
        <taxon>ecological metagenomes</taxon>
    </lineage>
</organism>
<proteinExistence type="predicted"/>
<protein>
    <recommendedName>
        <fullName evidence="2">2-phosphoglycerate kinase</fullName>
    </recommendedName>
</protein>
<accession>X1UP27</accession>
<dbReference type="PANTHER" id="PTHR33477:SF3">
    <property type="entry name" value="P-LOOP NTPASE DOMAIN-CONTAINING PROTEIN LPA1 HOMOLOG 1"/>
    <property type="match status" value="1"/>
</dbReference>